<dbReference type="EMBL" id="BPQR01000010">
    <property type="protein sequence ID" value="GJE05271.1"/>
    <property type="molecule type" value="Genomic_DNA"/>
</dbReference>
<dbReference type="Proteomes" id="UP001055102">
    <property type="component" value="Unassembled WGS sequence"/>
</dbReference>
<proteinExistence type="predicted"/>
<sequence length="232" mass="26532">MPNILTHPKRVASALDQIDDLPDEADVLALLNDHHRRPALPPEVYVRLLRRCRVAPNRRVEHATLKALIAFVVRWVGWQYRGLSHHDREEMAQGLLLVINREVAKQTGIDWWEITFRTNMERAAADLYPTLYDLRPDAEKVAIDDHTDAINDEASVARETVDSVLIDGRIAKILTPDEMAVFYLLFMSEIPIRSDKAPRDLVRMLGKPEGTLREMKTAIKTKLEAALTKEEL</sequence>
<name>A0ABQ4SUB8_9HYPH</name>
<protein>
    <recommendedName>
        <fullName evidence="3">Sigma-70 family RNA polymerase sigma factor</fullName>
    </recommendedName>
</protein>
<evidence type="ECO:0008006" key="3">
    <source>
        <dbReference type="Google" id="ProtNLM"/>
    </source>
</evidence>
<organism evidence="1 2">
    <name type="scientific">Methylobacterium jeotgali</name>
    <dbReference type="NCBI Taxonomy" id="381630"/>
    <lineage>
        <taxon>Bacteria</taxon>
        <taxon>Pseudomonadati</taxon>
        <taxon>Pseudomonadota</taxon>
        <taxon>Alphaproteobacteria</taxon>
        <taxon>Hyphomicrobiales</taxon>
        <taxon>Methylobacteriaceae</taxon>
        <taxon>Methylobacterium</taxon>
    </lineage>
</organism>
<evidence type="ECO:0000313" key="1">
    <source>
        <dbReference type="EMBL" id="GJE05271.1"/>
    </source>
</evidence>
<evidence type="ECO:0000313" key="2">
    <source>
        <dbReference type="Proteomes" id="UP001055102"/>
    </source>
</evidence>
<accession>A0ABQ4SUB8</accession>
<gene>
    <name evidence="1" type="ORF">AOPFMNJM_0569</name>
</gene>
<comment type="caution">
    <text evidence="1">The sequence shown here is derived from an EMBL/GenBank/DDBJ whole genome shotgun (WGS) entry which is preliminary data.</text>
</comment>
<dbReference type="RefSeq" id="WP_238273962.1">
    <property type="nucleotide sequence ID" value="NZ_BPQR01000010.1"/>
</dbReference>
<keyword evidence="2" id="KW-1185">Reference proteome</keyword>
<reference evidence="1" key="1">
    <citation type="journal article" date="2021" name="Front. Microbiol.">
        <title>Comprehensive Comparative Genomics and Phenotyping of Methylobacterium Species.</title>
        <authorList>
            <person name="Alessa O."/>
            <person name="Ogura Y."/>
            <person name="Fujitani Y."/>
            <person name="Takami H."/>
            <person name="Hayashi T."/>
            <person name="Sahin N."/>
            <person name="Tani A."/>
        </authorList>
    </citation>
    <scope>NUCLEOTIDE SEQUENCE</scope>
    <source>
        <strain evidence="1">LMG 23639</strain>
    </source>
</reference>
<reference evidence="1" key="2">
    <citation type="submission" date="2021-08" db="EMBL/GenBank/DDBJ databases">
        <authorList>
            <person name="Tani A."/>
            <person name="Ola A."/>
            <person name="Ogura Y."/>
            <person name="Katsura K."/>
            <person name="Hayashi T."/>
        </authorList>
    </citation>
    <scope>NUCLEOTIDE SEQUENCE</scope>
    <source>
        <strain evidence="1">LMG 23639</strain>
    </source>
</reference>